<evidence type="ECO:0000313" key="8">
    <source>
        <dbReference type="EMBL" id="KIW66373.1"/>
    </source>
</evidence>
<feature type="region of interest" description="Disordered" evidence="5">
    <location>
        <begin position="69"/>
        <end position="112"/>
    </location>
</feature>
<dbReference type="EC" id="3.6.4.13" evidence="1"/>
<evidence type="ECO:0000256" key="4">
    <source>
        <dbReference type="ARBA" id="ARBA00022840"/>
    </source>
</evidence>
<keyword evidence="2" id="KW-0547">Nucleotide-binding</keyword>
<keyword evidence="3" id="KW-0378">Hydrolase</keyword>
<dbReference type="Pfam" id="PF00271">
    <property type="entry name" value="Helicase_C"/>
    <property type="match status" value="1"/>
</dbReference>
<gene>
    <name evidence="8" type="ORF">PV04_05709</name>
</gene>
<accession>A0A0D2FE96</accession>
<evidence type="ECO:0000259" key="6">
    <source>
        <dbReference type="PROSITE" id="PS51192"/>
    </source>
</evidence>
<dbReference type="SMART" id="SM00490">
    <property type="entry name" value="HELICc"/>
    <property type="match status" value="1"/>
</dbReference>
<feature type="domain" description="Helicase ATP-binding" evidence="6">
    <location>
        <begin position="212"/>
        <end position="387"/>
    </location>
</feature>
<feature type="compositionally biased region" description="Acidic residues" evidence="5">
    <location>
        <begin position="1091"/>
        <end position="1104"/>
    </location>
</feature>
<name>A0A0D2FE96_9EURO</name>
<dbReference type="GO" id="GO:0003723">
    <property type="term" value="F:RNA binding"/>
    <property type="evidence" value="ECO:0007669"/>
    <property type="project" value="TreeGrafter"/>
</dbReference>
<keyword evidence="4" id="KW-0067">ATP-binding</keyword>
<feature type="region of interest" description="Disordered" evidence="5">
    <location>
        <begin position="1091"/>
        <end position="1113"/>
    </location>
</feature>
<evidence type="ECO:0000256" key="5">
    <source>
        <dbReference type="SAM" id="MobiDB-lite"/>
    </source>
</evidence>
<dbReference type="InterPro" id="IPR014001">
    <property type="entry name" value="Helicase_ATP-bd"/>
</dbReference>
<dbReference type="EMBL" id="KN846959">
    <property type="protein sequence ID" value="KIW66373.1"/>
    <property type="molecule type" value="Genomic_DNA"/>
</dbReference>
<feature type="region of interest" description="Disordered" evidence="5">
    <location>
        <begin position="451"/>
        <end position="479"/>
    </location>
</feature>
<dbReference type="InterPro" id="IPR011545">
    <property type="entry name" value="DEAD/DEAH_box_helicase_dom"/>
</dbReference>
<evidence type="ECO:0000259" key="7">
    <source>
        <dbReference type="PROSITE" id="PS51194"/>
    </source>
</evidence>
<dbReference type="InterPro" id="IPR002464">
    <property type="entry name" value="DNA/RNA_helicase_DEAH_CS"/>
</dbReference>
<dbReference type="Gene3D" id="1.20.120.1080">
    <property type="match status" value="1"/>
</dbReference>
<dbReference type="InterPro" id="IPR048333">
    <property type="entry name" value="HA2_WH"/>
</dbReference>
<dbReference type="Gene3D" id="3.40.50.300">
    <property type="entry name" value="P-loop containing nucleotide triphosphate hydrolases"/>
    <property type="match status" value="2"/>
</dbReference>
<dbReference type="InterPro" id="IPR007502">
    <property type="entry name" value="Helicase-assoc_dom"/>
</dbReference>
<dbReference type="GO" id="GO:0005524">
    <property type="term" value="F:ATP binding"/>
    <property type="evidence" value="ECO:0007669"/>
    <property type="project" value="UniProtKB-KW"/>
</dbReference>
<dbReference type="PANTHER" id="PTHR18934:SF203">
    <property type="entry name" value="ATP-DEPENDENT RNA HELICASE A"/>
    <property type="match status" value="1"/>
</dbReference>
<dbReference type="CDD" id="cd18791">
    <property type="entry name" value="SF2_C_RHA"/>
    <property type="match status" value="1"/>
</dbReference>
<sequence>MWARSRCARKSQPCGPRCISRQSYDASPLRRLTAFRGVHCTDIPPVGRPRTAFPPQRHAIVRLLHHGTRAAQGASSPSVASFEDHTDEPNTLGTASMEDELPNRVSVQETKARARQPRAFKIEIPKVNIQSAIETMRLARTHGLPTQGVALGSSPQPAKPMRFPISVKQDEALAAGMKAAHEQARRGAEMKATLLWRQKLPLMAEDTQKALLQLVNDNDVAIVLAKTGSGKTTQVPQILLDDMIMAGGGPNASIVCTQPRRIAATSVAQRVAQERHDTVGTTVGYHIRNENWLPMSCGSITYCTTGILLNRLIADAERTLSAHSHIIVDEVHERDIQIDLVVSLLRNAIRASKAAGRPYPKTILMSATIDPSTFLNYFTRPTHDGVTLTADYLDVEGRHAHIENHYLPEILLDMSQGGGLQEPMYHYIQGSHVLSSRRFVEHEMQFAARQSKLASARTRDETDHGEHSPALVEDDESTGPTGPLYVGLAASVIAHIALTKPEGDILAFFPGATDMENVEQLLRSGRFVSAGLDVQDSDKIRIFKLHSLRRETNNEVFSPVPRGCRRIILATNIAETSITLPEVVYVVDTGKERNSLFDPSTLARSLPYAWISKTSSIQRRGRAGRVRNGHYYALFTKERHDSFRPMNRPEIGESDLAEVALQFKVFSHHADAEALLLDTLDPPSRHAVENAIRQLHSLGALTEKGDITSLGRFLWQLGVHPALGKAILLGSLFECLEPMLILACHNPGAPLISNLEMSMEKVRGVKQQYLPEYETDFAWIIEAFREYHAADVAGDDTLMQELRETKHIRHRAYLDMMATSEGLQNILARIGLVPAPQPGKTLFEMLPAALNANLNNMVLVKALLINTVSAELAAWPGKQGDHLCNWSVDSPVLKGLTSKFGVNEAKTNLQRRLKKRYRSYGRLMAYTWKREAPDSSGDMVFLEQASMVTPLMAVLFCQTLALQSAQTLQLNRWLLLQLSAPPDVPAAIADKLATVMLELRKTIDRLISLAWLDLERFDQNTLENDFSRGQEQRQHQYRLGWRLRKGMVDAVVKMLDADAAYWSEFKSRRRDEIDRELQRLENEKIQVNALLEDDQEDIDEDDDQANTVVGAGN</sequence>
<evidence type="ECO:0000256" key="2">
    <source>
        <dbReference type="ARBA" id="ARBA00022741"/>
    </source>
</evidence>
<dbReference type="SMART" id="SM00487">
    <property type="entry name" value="DEXDc"/>
    <property type="match status" value="1"/>
</dbReference>
<reference evidence="8 9" key="1">
    <citation type="submission" date="2015-01" db="EMBL/GenBank/DDBJ databases">
        <title>The Genome Sequence of Capronia semiimmersa CBS27337.</title>
        <authorList>
            <consortium name="The Broad Institute Genomics Platform"/>
            <person name="Cuomo C."/>
            <person name="de Hoog S."/>
            <person name="Gorbushina A."/>
            <person name="Stielow B."/>
            <person name="Teixiera M."/>
            <person name="Abouelleil A."/>
            <person name="Chapman S.B."/>
            <person name="Priest M."/>
            <person name="Young S.K."/>
            <person name="Wortman J."/>
            <person name="Nusbaum C."/>
            <person name="Birren B."/>
        </authorList>
    </citation>
    <scope>NUCLEOTIDE SEQUENCE [LARGE SCALE GENOMIC DNA]</scope>
    <source>
        <strain evidence="8 9">CBS 27337</strain>
    </source>
</reference>
<dbReference type="AlphaFoldDB" id="A0A0D2FE96"/>
<protein>
    <recommendedName>
        <fullName evidence="1">RNA helicase</fullName>
        <ecNumber evidence="1">3.6.4.13</ecNumber>
    </recommendedName>
</protein>
<dbReference type="PROSITE" id="PS51192">
    <property type="entry name" value="HELICASE_ATP_BIND_1"/>
    <property type="match status" value="1"/>
</dbReference>
<dbReference type="PROSITE" id="PS51194">
    <property type="entry name" value="HELICASE_CTER"/>
    <property type="match status" value="1"/>
</dbReference>
<evidence type="ECO:0000256" key="1">
    <source>
        <dbReference type="ARBA" id="ARBA00012552"/>
    </source>
</evidence>
<evidence type="ECO:0000313" key="9">
    <source>
        <dbReference type="Proteomes" id="UP000054266"/>
    </source>
</evidence>
<dbReference type="PANTHER" id="PTHR18934">
    <property type="entry name" value="ATP-DEPENDENT RNA HELICASE"/>
    <property type="match status" value="1"/>
</dbReference>
<dbReference type="CDD" id="cd17917">
    <property type="entry name" value="DEXHc_RHA-like"/>
    <property type="match status" value="1"/>
</dbReference>
<feature type="compositionally biased region" description="Basic and acidic residues" evidence="5">
    <location>
        <begin position="457"/>
        <end position="467"/>
    </location>
</feature>
<dbReference type="SMART" id="SM00847">
    <property type="entry name" value="HA2"/>
    <property type="match status" value="1"/>
</dbReference>
<dbReference type="HOGENOM" id="CLU_276938_0_0_1"/>
<dbReference type="GO" id="GO:1990904">
    <property type="term" value="C:ribonucleoprotein complex"/>
    <property type="evidence" value="ECO:0007669"/>
    <property type="project" value="UniProtKB-ARBA"/>
</dbReference>
<dbReference type="GO" id="GO:0016787">
    <property type="term" value="F:hydrolase activity"/>
    <property type="evidence" value="ECO:0007669"/>
    <property type="project" value="UniProtKB-KW"/>
</dbReference>
<keyword evidence="9" id="KW-1185">Reference proteome</keyword>
<organism evidence="8 9">
    <name type="scientific">Phialophora macrospora</name>
    <dbReference type="NCBI Taxonomy" id="1851006"/>
    <lineage>
        <taxon>Eukaryota</taxon>
        <taxon>Fungi</taxon>
        <taxon>Dikarya</taxon>
        <taxon>Ascomycota</taxon>
        <taxon>Pezizomycotina</taxon>
        <taxon>Eurotiomycetes</taxon>
        <taxon>Chaetothyriomycetidae</taxon>
        <taxon>Chaetothyriales</taxon>
        <taxon>Herpotrichiellaceae</taxon>
        <taxon>Phialophora</taxon>
    </lineage>
</organism>
<dbReference type="InterPro" id="IPR027417">
    <property type="entry name" value="P-loop_NTPase"/>
</dbReference>
<dbReference type="Proteomes" id="UP000054266">
    <property type="component" value="Unassembled WGS sequence"/>
</dbReference>
<dbReference type="InterPro" id="IPR001650">
    <property type="entry name" value="Helicase_C-like"/>
</dbReference>
<dbReference type="GO" id="GO:0003724">
    <property type="term" value="F:RNA helicase activity"/>
    <property type="evidence" value="ECO:0007669"/>
    <property type="project" value="UniProtKB-EC"/>
</dbReference>
<dbReference type="Pfam" id="PF04408">
    <property type="entry name" value="WHD_HA2"/>
    <property type="match status" value="1"/>
</dbReference>
<proteinExistence type="predicted"/>
<dbReference type="Pfam" id="PF00270">
    <property type="entry name" value="DEAD"/>
    <property type="match status" value="1"/>
</dbReference>
<dbReference type="STRING" id="5601.A0A0D2FE96"/>
<feature type="domain" description="Helicase C-terminal" evidence="7">
    <location>
        <begin position="491"/>
        <end position="667"/>
    </location>
</feature>
<dbReference type="SUPFAM" id="SSF52540">
    <property type="entry name" value="P-loop containing nucleoside triphosphate hydrolases"/>
    <property type="match status" value="1"/>
</dbReference>
<dbReference type="PROSITE" id="PS00690">
    <property type="entry name" value="DEAH_ATP_HELICASE"/>
    <property type="match status" value="1"/>
</dbReference>
<evidence type="ECO:0000256" key="3">
    <source>
        <dbReference type="ARBA" id="ARBA00022801"/>
    </source>
</evidence>